<protein>
    <submittedName>
        <fullName evidence="1">N-acetyl sugar amidotransferase</fullName>
    </submittedName>
</protein>
<comment type="caution">
    <text evidence="1">The sequence shown here is derived from an EMBL/GenBank/DDBJ whole genome shotgun (WGS) entry which is preliminary data.</text>
</comment>
<dbReference type="Gene3D" id="3.40.50.620">
    <property type="entry name" value="HUPs"/>
    <property type="match status" value="1"/>
</dbReference>
<reference evidence="2" key="1">
    <citation type="journal article" date="2019" name="Int. J. Syst. Evol. Microbiol.">
        <title>The Global Catalogue of Microorganisms (GCM) 10K type strain sequencing project: providing services to taxonomists for standard genome sequencing and annotation.</title>
        <authorList>
            <consortium name="The Broad Institute Genomics Platform"/>
            <consortium name="The Broad Institute Genome Sequencing Center for Infectious Disease"/>
            <person name="Wu L."/>
            <person name="Ma J."/>
        </authorList>
    </citation>
    <scope>NUCLEOTIDE SEQUENCE [LARGE SCALE GENOMIC DNA]</scope>
    <source>
        <strain evidence="2">CCUG 62982</strain>
    </source>
</reference>
<dbReference type="SUPFAM" id="SSF52402">
    <property type="entry name" value="Adenine nucleotide alpha hydrolases-like"/>
    <property type="match status" value="1"/>
</dbReference>
<dbReference type="RefSeq" id="WP_264943079.1">
    <property type="nucleotide sequence ID" value="NZ_JAPDRA010000002.1"/>
</dbReference>
<organism evidence="1 2">
    <name type="scientific">Sphingomonas canadensis</name>
    <dbReference type="NCBI Taxonomy" id="1219257"/>
    <lineage>
        <taxon>Bacteria</taxon>
        <taxon>Pseudomonadati</taxon>
        <taxon>Pseudomonadota</taxon>
        <taxon>Alphaproteobacteria</taxon>
        <taxon>Sphingomonadales</taxon>
        <taxon>Sphingomonadaceae</taxon>
        <taxon>Sphingomonas</taxon>
    </lineage>
</organism>
<sequence>MAGPLSYRVCTRCVMDTTDPDIRFDAAGVCNHCHEHDAAIATQVLHGAEGQARMVAIADRLRRRNAGRRYDCIIGVSGGVDSTYVAWLVKDLGLRPLAVHLDNGWNSEIAVSNIAATIDALEIDLYTHVIDWEEYKDIQRAFLLASVPDVEVPTDHAINTIMFRVAEKFGVRTVMRGGNVMTESHHPPAWSQGHMDYGYISGIHRRFGSGRVKTFPHINFVEFLRMYRGGFVETIDVLNYADYSREKALDRIQADLGWRDYGGKHHESVFTRWFQGVYLPRKFGFDKRKMHLSSLVSTGEITRDQARAKLQQPTYDEQLQEDDCAFVAKKLGFTRAEFDAIMAAPPASFADFESWEKRLTGPFFNAARKVYRTMKKGGA</sequence>
<dbReference type="InterPro" id="IPR020022">
    <property type="entry name" value="N-acetyl_sugar_amidoTrfase"/>
</dbReference>
<dbReference type="NCBIfam" id="TIGR03573">
    <property type="entry name" value="WbuX"/>
    <property type="match status" value="1"/>
</dbReference>
<keyword evidence="2" id="KW-1185">Reference proteome</keyword>
<accession>A0ABW3H4R0</accession>
<proteinExistence type="predicted"/>
<name>A0ABW3H4R0_9SPHN</name>
<evidence type="ECO:0000313" key="1">
    <source>
        <dbReference type="EMBL" id="MFD0946137.1"/>
    </source>
</evidence>
<dbReference type="Proteomes" id="UP001596977">
    <property type="component" value="Unassembled WGS sequence"/>
</dbReference>
<dbReference type="EMBL" id="JBHTJG010000002">
    <property type="protein sequence ID" value="MFD0946137.1"/>
    <property type="molecule type" value="Genomic_DNA"/>
</dbReference>
<gene>
    <name evidence="1" type="ORF">ACFQ1E_07305</name>
</gene>
<dbReference type="InterPro" id="IPR014729">
    <property type="entry name" value="Rossmann-like_a/b/a_fold"/>
</dbReference>
<evidence type="ECO:0000313" key="2">
    <source>
        <dbReference type="Proteomes" id="UP001596977"/>
    </source>
</evidence>